<keyword evidence="4" id="KW-0436">Ligase</keyword>
<keyword evidence="9 13" id="KW-0315">Glutamine amidotransferase</keyword>
<keyword evidence="5 13" id="KW-0028">Amino-acid biosynthesis</keyword>
<dbReference type="AlphaFoldDB" id="A0A0N4U593"/>
<dbReference type="InterPro" id="IPR017932">
    <property type="entry name" value="GATase_2_dom"/>
</dbReference>
<evidence type="ECO:0000256" key="11">
    <source>
        <dbReference type="ARBA" id="ARBA00048741"/>
    </source>
</evidence>
<evidence type="ECO:0000256" key="15">
    <source>
        <dbReference type="PIRSR" id="PIRSR001589-3"/>
    </source>
</evidence>
<sequence length="528" mass="60899">MCGIFAICHCSKNGLRPPKFSLAVAEERSKRQKHRGPDYHGSYQNEVTGDLLVHERLAIMDLSCKHPFQGTKKDHQVIHNGEIYNHKHLRQTILNKYDFKTTCDSEVIIFLYEKERSGMMCNILDGIFTFALIFEEEFLVARDPIGVKPLFYGVCEEGRYYFSSEMKVIEDICGEHELKAFPPGHFWTPKTDFIRYYEPLWFNHLNATKDMNLKDIRNQLISATVKRLMSDAPLGILLSGGLDSSIVGSIAVKEVHRRGRQLKSFSIGLNENSPDLIAARQVADFLKTEHYEFYFTLEEGLSAIGKIIWHLESYDITTIRASTPMYLLSEKISKLGVKVVLSGEGADEIFGGYLYFCNAPNDEEFQKETIRRVQLLSTADCLRADKSCLAHGLEVRVPFLDKAFLDVALLTKPTFKRARMHNGRKLEKWLLRAAFDDQEPYLPEAILWRQKEQFSDGVGYEWIDTLIEFCGKQVTVEEMEQAKLLFPYNTPTTKEAFYMRKIFQKHFPTDNAAKTVQKWIPKWQVSCF</sequence>
<keyword evidence="8 13" id="KW-0061">Asparagine biosynthesis</keyword>
<evidence type="ECO:0000256" key="7">
    <source>
        <dbReference type="ARBA" id="ARBA00022840"/>
    </source>
</evidence>
<evidence type="ECO:0000256" key="8">
    <source>
        <dbReference type="ARBA" id="ARBA00022888"/>
    </source>
</evidence>
<keyword evidence="19" id="KW-1185">Reference proteome</keyword>
<organism evidence="18 20">
    <name type="scientific">Dracunculus medinensis</name>
    <name type="common">Guinea worm</name>
    <dbReference type="NCBI Taxonomy" id="318479"/>
    <lineage>
        <taxon>Eukaryota</taxon>
        <taxon>Metazoa</taxon>
        <taxon>Ecdysozoa</taxon>
        <taxon>Nematoda</taxon>
        <taxon>Chromadorea</taxon>
        <taxon>Rhabditida</taxon>
        <taxon>Spirurina</taxon>
        <taxon>Dracunculoidea</taxon>
        <taxon>Dracunculidae</taxon>
        <taxon>Dracunculus</taxon>
    </lineage>
</organism>
<feature type="binding site" evidence="14">
    <location>
        <position position="237"/>
    </location>
    <ligand>
        <name>ATP</name>
        <dbReference type="ChEBI" id="CHEBI:30616"/>
    </ligand>
</feature>
<dbReference type="InterPro" id="IPR006426">
    <property type="entry name" value="Asn_synth_AEB"/>
</dbReference>
<feature type="binding site" evidence="14">
    <location>
        <begin position="342"/>
        <end position="343"/>
    </location>
    <ligand>
        <name>ATP</name>
        <dbReference type="ChEBI" id="CHEBI:30616"/>
    </ligand>
</feature>
<dbReference type="Gene3D" id="3.60.20.10">
    <property type="entry name" value="Glutamine Phosphoribosylpyrophosphate, subunit 1, domain 1"/>
    <property type="match status" value="1"/>
</dbReference>
<evidence type="ECO:0000256" key="1">
    <source>
        <dbReference type="ARBA" id="ARBA00005187"/>
    </source>
</evidence>
<dbReference type="InterPro" id="IPR014729">
    <property type="entry name" value="Rossmann-like_a/b/a_fold"/>
</dbReference>
<evidence type="ECO:0000256" key="10">
    <source>
        <dbReference type="ARBA" id="ARBA00030234"/>
    </source>
</evidence>
<dbReference type="Pfam" id="PF13537">
    <property type="entry name" value="GATase_7"/>
    <property type="match status" value="1"/>
</dbReference>
<comment type="catalytic activity">
    <reaction evidence="11">
        <text>L-aspartate + L-glutamine + ATP + H2O = L-asparagine + L-glutamate + AMP + diphosphate + H(+)</text>
        <dbReference type="Rhea" id="RHEA:12228"/>
        <dbReference type="ChEBI" id="CHEBI:15377"/>
        <dbReference type="ChEBI" id="CHEBI:15378"/>
        <dbReference type="ChEBI" id="CHEBI:29985"/>
        <dbReference type="ChEBI" id="CHEBI:29991"/>
        <dbReference type="ChEBI" id="CHEBI:30616"/>
        <dbReference type="ChEBI" id="CHEBI:33019"/>
        <dbReference type="ChEBI" id="CHEBI:58048"/>
        <dbReference type="ChEBI" id="CHEBI:58359"/>
        <dbReference type="ChEBI" id="CHEBI:456215"/>
        <dbReference type="EC" id="6.3.5.4"/>
    </reaction>
</comment>
<reference evidence="20" key="1">
    <citation type="submission" date="2017-02" db="UniProtKB">
        <authorList>
            <consortium name="WormBaseParasite"/>
        </authorList>
    </citation>
    <scope>IDENTIFICATION</scope>
</reference>
<dbReference type="Proteomes" id="UP000038040">
    <property type="component" value="Unplaced"/>
</dbReference>
<dbReference type="NCBIfam" id="TIGR01536">
    <property type="entry name" value="asn_synth_AEB"/>
    <property type="match status" value="1"/>
</dbReference>
<feature type="active site" description="For GATase activity" evidence="13">
    <location>
        <position position="2"/>
    </location>
</feature>
<evidence type="ECO:0000256" key="5">
    <source>
        <dbReference type="ARBA" id="ARBA00022605"/>
    </source>
</evidence>
<evidence type="ECO:0000256" key="14">
    <source>
        <dbReference type="PIRSR" id="PIRSR001589-2"/>
    </source>
</evidence>
<feature type="domain" description="Glutamine amidotransferase type-2" evidence="16">
    <location>
        <begin position="2"/>
        <end position="192"/>
    </location>
</feature>
<feature type="binding site" evidence="14">
    <location>
        <position position="267"/>
    </location>
    <ligand>
        <name>ATP</name>
        <dbReference type="ChEBI" id="CHEBI:30616"/>
    </ligand>
</feature>
<keyword evidence="6 12" id="KW-0547">Nucleotide-binding</keyword>
<dbReference type="SUPFAM" id="SSF52402">
    <property type="entry name" value="Adenine nucleotide alpha hydrolases-like"/>
    <property type="match status" value="1"/>
</dbReference>
<evidence type="ECO:0000313" key="17">
    <source>
        <dbReference type="EMBL" id="VDN56393.1"/>
    </source>
</evidence>
<protein>
    <recommendedName>
        <fullName evidence="3">Asparagine synthetase [glutamine-hydrolyzing]</fullName>
        <ecNumber evidence="2">6.3.5.4</ecNumber>
    </recommendedName>
    <alternativeName>
        <fullName evidence="10">Glutamine-dependent asparagine synthetase</fullName>
    </alternativeName>
</protein>
<dbReference type="InterPro" id="IPR033738">
    <property type="entry name" value="AsnB_N"/>
</dbReference>
<evidence type="ECO:0000259" key="16">
    <source>
        <dbReference type="PROSITE" id="PS51278"/>
    </source>
</evidence>
<dbReference type="STRING" id="318479.A0A0N4U593"/>
<evidence type="ECO:0000313" key="19">
    <source>
        <dbReference type="Proteomes" id="UP000274756"/>
    </source>
</evidence>
<evidence type="ECO:0000256" key="2">
    <source>
        <dbReference type="ARBA" id="ARBA00012737"/>
    </source>
</evidence>
<dbReference type="EC" id="6.3.5.4" evidence="2"/>
<dbReference type="GO" id="GO:0070981">
    <property type="term" value="P:L-asparagine biosynthetic process"/>
    <property type="evidence" value="ECO:0007669"/>
    <property type="project" value="UniProtKB-UniPathway"/>
</dbReference>
<reference evidence="17 19" key="2">
    <citation type="submission" date="2018-11" db="EMBL/GenBank/DDBJ databases">
        <authorList>
            <consortium name="Pathogen Informatics"/>
        </authorList>
    </citation>
    <scope>NUCLEOTIDE SEQUENCE [LARGE SCALE GENOMIC DNA]</scope>
</reference>
<evidence type="ECO:0000256" key="6">
    <source>
        <dbReference type="ARBA" id="ARBA00022741"/>
    </source>
</evidence>
<gene>
    <name evidence="17" type="ORF">DME_LOCUS6366</name>
</gene>
<dbReference type="UniPathway" id="UPA00134">
    <property type="reaction ID" value="UER00195"/>
</dbReference>
<dbReference type="Proteomes" id="UP000274756">
    <property type="component" value="Unassembled WGS sequence"/>
</dbReference>
<name>A0A0N4U593_DRAME</name>
<proteinExistence type="predicted"/>
<dbReference type="Pfam" id="PF00733">
    <property type="entry name" value="Asn_synthase"/>
    <property type="match status" value="2"/>
</dbReference>
<evidence type="ECO:0000313" key="18">
    <source>
        <dbReference type="Proteomes" id="UP000038040"/>
    </source>
</evidence>
<accession>A0A0N4U593</accession>
<evidence type="ECO:0000313" key="20">
    <source>
        <dbReference type="WBParaSite" id="DME_0000200601-mRNA-1"/>
    </source>
</evidence>
<evidence type="ECO:0000256" key="12">
    <source>
        <dbReference type="PIRNR" id="PIRNR001589"/>
    </source>
</evidence>
<dbReference type="OrthoDB" id="409189at2759"/>
<comment type="pathway">
    <text evidence="1">Amino-acid biosynthesis; L-asparagine biosynthesis; L-asparagine from L-aspartate (L-Gln route): step 1/1.</text>
</comment>
<keyword evidence="7 12" id="KW-0067">ATP-binding</keyword>
<dbReference type="Gene3D" id="3.40.50.620">
    <property type="entry name" value="HUPs"/>
    <property type="match status" value="1"/>
</dbReference>
<dbReference type="InterPro" id="IPR001962">
    <property type="entry name" value="Asn_synthase"/>
</dbReference>
<dbReference type="PIRSF" id="PIRSF001589">
    <property type="entry name" value="Asn_synthetase_glu-h"/>
    <property type="match status" value="1"/>
</dbReference>
<dbReference type="PROSITE" id="PS51278">
    <property type="entry name" value="GATASE_TYPE_2"/>
    <property type="match status" value="1"/>
</dbReference>
<dbReference type="InterPro" id="IPR050795">
    <property type="entry name" value="Asn_Synthetase"/>
</dbReference>
<feature type="binding site" evidence="14">
    <location>
        <position position="104"/>
    </location>
    <ligand>
        <name>L-glutamine</name>
        <dbReference type="ChEBI" id="CHEBI:58359"/>
    </ligand>
</feature>
<dbReference type="GO" id="GO:0005829">
    <property type="term" value="C:cytosol"/>
    <property type="evidence" value="ECO:0007669"/>
    <property type="project" value="TreeGrafter"/>
</dbReference>
<dbReference type="GO" id="GO:0004066">
    <property type="term" value="F:asparagine synthase (glutamine-hydrolyzing) activity"/>
    <property type="evidence" value="ECO:0007669"/>
    <property type="project" value="UniProtKB-EC"/>
</dbReference>
<evidence type="ECO:0000256" key="13">
    <source>
        <dbReference type="PIRSR" id="PIRSR001589-1"/>
    </source>
</evidence>
<dbReference type="NCBIfam" id="NF006949">
    <property type="entry name" value="PRK09431.1"/>
    <property type="match status" value="1"/>
</dbReference>
<dbReference type="InterPro" id="IPR029055">
    <property type="entry name" value="Ntn_hydrolases_N"/>
</dbReference>
<dbReference type="EMBL" id="UYYG01001155">
    <property type="protein sequence ID" value="VDN56393.1"/>
    <property type="molecule type" value="Genomic_DNA"/>
</dbReference>
<dbReference type="CDD" id="cd00712">
    <property type="entry name" value="AsnB"/>
    <property type="match status" value="1"/>
</dbReference>
<feature type="site" description="Important for beta-aspartyl-AMP intermediate formation" evidence="15">
    <location>
        <position position="344"/>
    </location>
</feature>
<evidence type="ECO:0000256" key="4">
    <source>
        <dbReference type="ARBA" id="ARBA00022598"/>
    </source>
</evidence>
<dbReference type="FunFam" id="3.40.50.620:FF:000031">
    <property type="entry name" value="Asparagine synthase B"/>
    <property type="match status" value="1"/>
</dbReference>
<dbReference type="PANTHER" id="PTHR11772">
    <property type="entry name" value="ASPARAGINE SYNTHETASE"/>
    <property type="match status" value="1"/>
</dbReference>
<evidence type="ECO:0000256" key="3">
    <source>
        <dbReference type="ARBA" id="ARBA00021389"/>
    </source>
</evidence>
<dbReference type="CDD" id="cd01991">
    <property type="entry name" value="Asn_synthase_B_C"/>
    <property type="match status" value="1"/>
</dbReference>
<dbReference type="WBParaSite" id="DME_0000200601-mRNA-1">
    <property type="protein sequence ID" value="DME_0000200601-mRNA-1"/>
    <property type="gene ID" value="DME_0000200601"/>
</dbReference>
<evidence type="ECO:0000256" key="9">
    <source>
        <dbReference type="ARBA" id="ARBA00022962"/>
    </source>
</evidence>
<dbReference type="GO" id="GO:0005524">
    <property type="term" value="F:ATP binding"/>
    <property type="evidence" value="ECO:0007669"/>
    <property type="project" value="UniProtKB-KW"/>
</dbReference>
<dbReference type="SUPFAM" id="SSF56235">
    <property type="entry name" value="N-terminal nucleophile aminohydrolases (Ntn hydrolases)"/>
    <property type="match status" value="1"/>
</dbReference>
<dbReference type="PANTHER" id="PTHR11772:SF2">
    <property type="entry name" value="ASPARAGINE SYNTHETASE [GLUTAMINE-HYDROLYZING]"/>
    <property type="match status" value="1"/>
</dbReference>